<dbReference type="Proteomes" id="UP001162992">
    <property type="component" value="Chromosome 9"/>
</dbReference>
<evidence type="ECO:0000313" key="2">
    <source>
        <dbReference type="Proteomes" id="UP001162992"/>
    </source>
</evidence>
<accession>A0ACC2CQU5</accession>
<protein>
    <submittedName>
        <fullName evidence="1">Uncharacterized protein</fullName>
    </submittedName>
</protein>
<reference evidence="2" key="1">
    <citation type="journal article" date="2024" name="Proc. Natl. Acad. Sci. U.S.A.">
        <title>Extraordinary preservation of gene collinearity over three hundred million years revealed in homosporous lycophytes.</title>
        <authorList>
            <person name="Li C."/>
            <person name="Wickell D."/>
            <person name="Kuo L.Y."/>
            <person name="Chen X."/>
            <person name="Nie B."/>
            <person name="Liao X."/>
            <person name="Peng D."/>
            <person name="Ji J."/>
            <person name="Jenkins J."/>
            <person name="Williams M."/>
            <person name="Shu S."/>
            <person name="Plott C."/>
            <person name="Barry K."/>
            <person name="Rajasekar S."/>
            <person name="Grimwood J."/>
            <person name="Han X."/>
            <person name="Sun S."/>
            <person name="Hou Z."/>
            <person name="He W."/>
            <person name="Dai G."/>
            <person name="Sun C."/>
            <person name="Schmutz J."/>
            <person name="Leebens-Mack J.H."/>
            <person name="Li F.W."/>
            <person name="Wang L."/>
        </authorList>
    </citation>
    <scope>NUCLEOTIDE SEQUENCE [LARGE SCALE GENOMIC DNA]</scope>
    <source>
        <strain evidence="2">cv. PW_Plant_1</strain>
    </source>
</reference>
<sequence>MRGEGGRKANTKMAQGYNTRQHSLTTMKALVLVFFLITVLRRTICVGVAPESGVGVYIVLLKGDPVVQYNGSIQGFAATSDSNGRKLNASSKAVKSYVAYLVNSHDTVLERTLGRGNYQKLYSYHHVINGVAVQMTKRKADILGAMPDVLHIEKDFRFRTETTHTPDYLGLPTGGWTLEGGSSNAGEGIVIGLVDTGVDPKHPSFSDQTAKAYKRSASYTGQCEFTAEFPKGSCNNKLVGARHFAAAAVASGEFNSTVQYESPLDADGHGTHTAATAAGNYGVTVLVNGFNYGSASGMAPRAQIAQYKAIYRDIGGFFADVVAAIDQAVKDGVDVLSLSIGPASIPGGSAAYLSTFDLALLSAVKAGVFVTQAAGNAGPYPSTILSFSPWIVSVAAGTHDRTYPNSICLGSKSKTISGIGLARNFSIPRLSNHQRQATTSATGTNGSSFYRLVLARDAFRNLNTTPRTDGCQDSTLYDETVVKGSILICTYDLNFLFGVYNIPAVVITAQNLGAQGIVLTASSEVDGATFSPTPLGFPAIIIPNSKDSLVLLDYYNMTTERDQHGKVTKFDAVGSISGGEQATFSSSPPQVASFSSRGPDINSANFDVADVLKPNIMAPGNLIWAAWTSIGVDEQDFNGQNFAMISGTSMATPHIAGIAALIKQKFPHFSPAAIASAITTTATVVDSNGRPLLAQNPSTNVAADLGPASPFDFGAGFVNPTAALDPGLIFDADYDDYVQFLCSVPELSNLTVYKAINSNCGSNKGLPSDLNTPSIVIGSLNGHQYVQRKVTNVAATETYQSSFTAPTGVMIAVNPRSFTIQAGESAQICVALEATDSSNVTSFGNLVLSGNAGHRVRISIIISTRKQKVETDFQL</sequence>
<name>A0ACC2CQU5_DIPCM</name>
<proteinExistence type="predicted"/>
<organism evidence="1 2">
    <name type="scientific">Diphasiastrum complanatum</name>
    <name type="common">Issler's clubmoss</name>
    <name type="synonym">Lycopodium complanatum</name>
    <dbReference type="NCBI Taxonomy" id="34168"/>
    <lineage>
        <taxon>Eukaryota</taxon>
        <taxon>Viridiplantae</taxon>
        <taxon>Streptophyta</taxon>
        <taxon>Embryophyta</taxon>
        <taxon>Tracheophyta</taxon>
        <taxon>Lycopodiopsida</taxon>
        <taxon>Lycopodiales</taxon>
        <taxon>Lycopodiaceae</taxon>
        <taxon>Lycopodioideae</taxon>
        <taxon>Diphasiastrum</taxon>
    </lineage>
</organism>
<gene>
    <name evidence="1" type="ORF">O6H91_09G078200</name>
</gene>
<evidence type="ECO:0000313" key="1">
    <source>
        <dbReference type="EMBL" id="KAJ7544410.1"/>
    </source>
</evidence>
<dbReference type="EMBL" id="CM055100">
    <property type="protein sequence ID" value="KAJ7544410.1"/>
    <property type="molecule type" value="Genomic_DNA"/>
</dbReference>
<comment type="caution">
    <text evidence="1">The sequence shown here is derived from an EMBL/GenBank/DDBJ whole genome shotgun (WGS) entry which is preliminary data.</text>
</comment>
<keyword evidence="2" id="KW-1185">Reference proteome</keyword>